<feature type="domain" description="FAD-binding" evidence="1">
    <location>
        <begin position="81"/>
        <end position="113"/>
    </location>
</feature>
<dbReference type="InterPro" id="IPR028348">
    <property type="entry name" value="FAD-binding_protein"/>
</dbReference>
<dbReference type="Gene3D" id="3.50.50.60">
    <property type="entry name" value="FAD/NAD(P)-binding domain"/>
    <property type="match status" value="2"/>
</dbReference>
<dbReference type="OrthoDB" id="9772594at2"/>
<name>A0A4Y1X1I1_9BACT</name>
<dbReference type="InterPro" id="IPR036188">
    <property type="entry name" value="FAD/NAD-bd_sf"/>
</dbReference>
<evidence type="ECO:0000259" key="1">
    <source>
        <dbReference type="Pfam" id="PF01494"/>
    </source>
</evidence>
<dbReference type="SUPFAM" id="SSF51905">
    <property type="entry name" value="FAD/NAD(P)-binding domain"/>
    <property type="match status" value="1"/>
</dbReference>
<protein>
    <submittedName>
        <fullName evidence="3">NAD-utilizing dehydrogenase</fullName>
    </submittedName>
</protein>
<dbReference type="PIRSF" id="PIRSF038984">
    <property type="entry name" value="FAD_binding_protein"/>
    <property type="match status" value="1"/>
</dbReference>
<dbReference type="RefSeq" id="WP_141428749.1">
    <property type="nucleotide sequence ID" value="NZ_AP019736.1"/>
</dbReference>
<sequence length="517" mass="56343">MPRQITLVLTPKQAADPKYCTSLAARRMGIRETDVALVRVVKRSIDARQRQVKMNLTLEVYVDREPQPGPVHFDYPSVEGRTEVVVVGSGPAGLFAALRLIELGLRPVILERGCDVSARKRDIARINRNGPVDPDSNYAFGEGGAGTFSDGKLFTRSKKRGDYNKALQTLVFHGATPEILCEAHPHIGTDKLPYIIRNIRRTIADAGGVFRFDSRVTDLLLHDGRIRGVRCGDERIEGAAVVLATGHSAHDVYELLHARGVRIEAKPFAMGVRIEHPQALIDSIQYHCRTRGEYLPAASYSLVSQENGRGVYSFCMCPGGFIVPAMTDAAQSVVNGMSPSGRTSPFANSGLVTEVRLADFEYLRPEWGELAGLKFQQRFEQAARREGGEHQIAPAQRVSDFVAGRASGSLPATSYIPGIVPSRLDRWMPEFIARALRQGISTFGRRMRGYLTDEAVVVGVESRTSTPVRIPRDPATLMHPAVGGLFPAGEGAGYAGGIISAALDGERIAEAVKNYIG</sequence>
<reference evidence="4" key="1">
    <citation type="submission" date="2019-06" db="EMBL/GenBank/DDBJ databases">
        <title>Alistipes onderdonkii subsp. vulgaris subsp. nov., Alistipes dispar sp. nov. and Alistipes communis sp. nov., isolated from human faeces, and creation of Alistipes onderdonkii subsp. onderdonkii subsp. nov.</title>
        <authorList>
            <person name="Sakamoto M."/>
            <person name="Ikeyama N."/>
            <person name="Ogata Y."/>
            <person name="Suda W."/>
            <person name="Iino T."/>
            <person name="Hattori M."/>
            <person name="Ohkuma M."/>
        </authorList>
    </citation>
    <scope>NUCLEOTIDE SEQUENCE [LARGE SCALE GENOMIC DNA]</scope>
    <source>
        <strain evidence="4">5CPEGH6</strain>
    </source>
</reference>
<feature type="domain" description="FAD-dependent protein C-terminal" evidence="2">
    <location>
        <begin position="267"/>
        <end position="464"/>
    </location>
</feature>
<dbReference type="AlphaFoldDB" id="A0A4Y1X1I1"/>
<dbReference type="GeneID" id="98673498"/>
<dbReference type="PRINTS" id="PR00411">
    <property type="entry name" value="PNDRDTASEI"/>
</dbReference>
<keyword evidence="4" id="KW-1185">Reference proteome</keyword>
<dbReference type="InterPro" id="IPR002938">
    <property type="entry name" value="FAD-bd"/>
</dbReference>
<dbReference type="Gene3D" id="3.30.70.2700">
    <property type="match status" value="1"/>
</dbReference>
<evidence type="ECO:0000313" key="4">
    <source>
        <dbReference type="Proteomes" id="UP000319374"/>
    </source>
</evidence>
<dbReference type="InterPro" id="IPR049516">
    <property type="entry name" value="FAD-depend_C"/>
</dbReference>
<gene>
    <name evidence="3" type="ORF">A5CPEGH6_15230</name>
</gene>
<dbReference type="GO" id="GO:0071949">
    <property type="term" value="F:FAD binding"/>
    <property type="evidence" value="ECO:0007669"/>
    <property type="project" value="InterPro"/>
</dbReference>
<evidence type="ECO:0000259" key="2">
    <source>
        <dbReference type="Pfam" id="PF21688"/>
    </source>
</evidence>
<organism evidence="3 4">
    <name type="scientific">Alistipes dispar</name>
    <dbReference type="NCBI Taxonomy" id="2585119"/>
    <lineage>
        <taxon>Bacteria</taxon>
        <taxon>Pseudomonadati</taxon>
        <taxon>Bacteroidota</taxon>
        <taxon>Bacteroidia</taxon>
        <taxon>Bacteroidales</taxon>
        <taxon>Rikenellaceae</taxon>
        <taxon>Alistipes</taxon>
    </lineage>
</organism>
<dbReference type="PANTHER" id="PTHR42842:SF3">
    <property type="entry name" value="FAD_NAD(P)-BINDING OXIDOREDUCTASE FAMILY PROTEIN"/>
    <property type="match status" value="1"/>
</dbReference>
<dbReference type="KEGG" id="ada:A5CPEGH6_15230"/>
<dbReference type="PANTHER" id="PTHR42842">
    <property type="entry name" value="FAD/NAD(P)-BINDING OXIDOREDUCTASE"/>
    <property type="match status" value="1"/>
</dbReference>
<dbReference type="Proteomes" id="UP000319374">
    <property type="component" value="Chromosome"/>
</dbReference>
<dbReference type="Pfam" id="PF21688">
    <property type="entry name" value="FAD-depend_C"/>
    <property type="match status" value="1"/>
</dbReference>
<dbReference type="EMBL" id="AP019736">
    <property type="protein sequence ID" value="BBL06885.1"/>
    <property type="molecule type" value="Genomic_DNA"/>
</dbReference>
<evidence type="ECO:0000313" key="3">
    <source>
        <dbReference type="EMBL" id="BBL06885.1"/>
    </source>
</evidence>
<dbReference type="Pfam" id="PF01494">
    <property type="entry name" value="FAD_binding_3"/>
    <property type="match status" value="1"/>
</dbReference>
<accession>A0A4Y1X1I1</accession>
<proteinExistence type="predicted"/>